<dbReference type="Gene3D" id="3.40.1090.10">
    <property type="entry name" value="Cytosolic phospholipase A2 catalytic domain"/>
    <property type="match status" value="2"/>
</dbReference>
<feature type="domain" description="PNPLA" evidence="5">
    <location>
        <begin position="6"/>
        <end position="172"/>
    </location>
</feature>
<proteinExistence type="predicted"/>
<evidence type="ECO:0000256" key="1">
    <source>
        <dbReference type="ARBA" id="ARBA00022801"/>
    </source>
</evidence>
<dbReference type="InterPro" id="IPR050301">
    <property type="entry name" value="NTE"/>
</dbReference>
<comment type="caution">
    <text evidence="6">The sequence shown here is derived from an EMBL/GenBank/DDBJ whole genome shotgun (WGS) entry which is preliminary data.</text>
</comment>
<feature type="active site" description="Proton acceptor" evidence="4">
    <location>
        <position position="159"/>
    </location>
</feature>
<dbReference type="InterPro" id="IPR002641">
    <property type="entry name" value="PNPLA_dom"/>
</dbReference>
<evidence type="ECO:0000313" key="7">
    <source>
        <dbReference type="Proteomes" id="UP000824118"/>
    </source>
</evidence>
<evidence type="ECO:0000256" key="2">
    <source>
        <dbReference type="ARBA" id="ARBA00022963"/>
    </source>
</evidence>
<keyword evidence="2 4" id="KW-0442">Lipid degradation</keyword>
<evidence type="ECO:0000259" key="5">
    <source>
        <dbReference type="PROSITE" id="PS51635"/>
    </source>
</evidence>
<keyword evidence="3 4" id="KW-0443">Lipid metabolism</keyword>
<dbReference type="Pfam" id="PF01734">
    <property type="entry name" value="Patatin"/>
    <property type="match status" value="1"/>
</dbReference>
<dbReference type="CDD" id="cd07208">
    <property type="entry name" value="Pat_hypo_Ecoli_yjju_like"/>
    <property type="match status" value="1"/>
</dbReference>
<protein>
    <submittedName>
        <fullName evidence="6">Patatin family protein</fullName>
    </submittedName>
</protein>
<evidence type="ECO:0000256" key="3">
    <source>
        <dbReference type="ARBA" id="ARBA00023098"/>
    </source>
</evidence>
<dbReference type="GO" id="GO:0016787">
    <property type="term" value="F:hydrolase activity"/>
    <property type="evidence" value="ECO:0007669"/>
    <property type="project" value="UniProtKB-UniRule"/>
</dbReference>
<dbReference type="EMBL" id="DVNG01000019">
    <property type="protein sequence ID" value="HIU49640.1"/>
    <property type="molecule type" value="Genomic_DNA"/>
</dbReference>
<organism evidence="6 7">
    <name type="scientific">Candidatus Limousia pullorum</name>
    <dbReference type="NCBI Taxonomy" id="2840860"/>
    <lineage>
        <taxon>Bacteria</taxon>
        <taxon>Bacillati</taxon>
        <taxon>Bacillota</taxon>
        <taxon>Clostridia</taxon>
        <taxon>Eubacteriales</taxon>
        <taxon>Oscillospiraceae</taxon>
        <taxon>Oscillospiraceae incertae sedis</taxon>
        <taxon>Candidatus Limousia</taxon>
    </lineage>
</organism>
<feature type="short sequence motif" description="DGA/G" evidence="4">
    <location>
        <begin position="159"/>
        <end position="161"/>
    </location>
</feature>
<dbReference type="SUPFAM" id="SSF52151">
    <property type="entry name" value="FabD/lysophospholipase-like"/>
    <property type="match status" value="1"/>
</dbReference>
<dbReference type="PANTHER" id="PTHR14226:SF25">
    <property type="entry name" value="PHOSPHOESTERASE"/>
    <property type="match status" value="1"/>
</dbReference>
<dbReference type="InterPro" id="IPR045943">
    <property type="entry name" value="DUF6363"/>
</dbReference>
<name>A0A9D1S7E8_9FIRM</name>
<feature type="active site" description="Nucleophile" evidence="4">
    <location>
        <position position="39"/>
    </location>
</feature>
<comment type="caution">
    <text evidence="4">Lacks conserved residue(s) required for the propagation of feature annotation.</text>
</comment>
<dbReference type="Pfam" id="PF19890">
    <property type="entry name" value="DUF6363"/>
    <property type="match status" value="1"/>
</dbReference>
<feature type="short sequence motif" description="GXGXXG" evidence="4">
    <location>
        <begin position="10"/>
        <end position="15"/>
    </location>
</feature>
<evidence type="ECO:0000313" key="6">
    <source>
        <dbReference type="EMBL" id="HIU49640.1"/>
    </source>
</evidence>
<sequence length="282" mass="31828">MSKTGLVLEGGGMRGVFTAGVLDFFLDKDINFDMCSAVSAGSCHACSYLAKQRGRALSTAVDFLDHKDYCSVSSLIRTGDIFGADFIYREVPLEIYPIDNETFKKNPTEFYSVITDCETGEAKYYKINDLIKDVDAIRASASLPFVSRMVEIGGRKYLDGGLADSIPIKFSEKMGCTKNVLILTRDKTYRKSPSKFTGYSKLKYRKYPKLSDSIKNRYIVYNETLDYIEQQEALGNIFVIRPAGNLNIGRMEKNRDKLMGAYHKGYQQAQKSYEALMKYLAK</sequence>
<reference evidence="6" key="1">
    <citation type="submission" date="2020-10" db="EMBL/GenBank/DDBJ databases">
        <authorList>
            <person name="Gilroy R."/>
        </authorList>
    </citation>
    <scope>NUCLEOTIDE SEQUENCE</scope>
    <source>
        <strain evidence="6">ChiGjej1B1-1684</strain>
    </source>
</reference>
<accession>A0A9D1S7E8</accession>
<dbReference type="InterPro" id="IPR037483">
    <property type="entry name" value="YjjU-like"/>
</dbReference>
<dbReference type="PANTHER" id="PTHR14226">
    <property type="entry name" value="NEUROPATHY TARGET ESTERASE/SWISS CHEESE D.MELANOGASTER"/>
    <property type="match status" value="1"/>
</dbReference>
<dbReference type="GO" id="GO:0016042">
    <property type="term" value="P:lipid catabolic process"/>
    <property type="evidence" value="ECO:0007669"/>
    <property type="project" value="UniProtKB-UniRule"/>
</dbReference>
<dbReference type="AlphaFoldDB" id="A0A9D1S7E8"/>
<reference evidence="6" key="2">
    <citation type="journal article" date="2021" name="PeerJ">
        <title>Extensive microbial diversity within the chicken gut microbiome revealed by metagenomics and culture.</title>
        <authorList>
            <person name="Gilroy R."/>
            <person name="Ravi A."/>
            <person name="Getino M."/>
            <person name="Pursley I."/>
            <person name="Horton D.L."/>
            <person name="Alikhan N.F."/>
            <person name="Baker D."/>
            <person name="Gharbi K."/>
            <person name="Hall N."/>
            <person name="Watson M."/>
            <person name="Adriaenssens E.M."/>
            <person name="Foster-Nyarko E."/>
            <person name="Jarju S."/>
            <person name="Secka A."/>
            <person name="Antonio M."/>
            <person name="Oren A."/>
            <person name="Chaudhuri R.R."/>
            <person name="La Ragione R."/>
            <person name="Hildebrand F."/>
            <person name="Pallen M.J."/>
        </authorList>
    </citation>
    <scope>NUCLEOTIDE SEQUENCE</scope>
    <source>
        <strain evidence="6">ChiGjej1B1-1684</strain>
    </source>
</reference>
<dbReference type="PROSITE" id="PS51635">
    <property type="entry name" value="PNPLA"/>
    <property type="match status" value="1"/>
</dbReference>
<gene>
    <name evidence="6" type="ORF">IAD22_01320</name>
</gene>
<evidence type="ECO:0000256" key="4">
    <source>
        <dbReference type="PROSITE-ProRule" id="PRU01161"/>
    </source>
</evidence>
<dbReference type="Proteomes" id="UP000824118">
    <property type="component" value="Unassembled WGS sequence"/>
</dbReference>
<dbReference type="InterPro" id="IPR016035">
    <property type="entry name" value="Acyl_Trfase/lysoPLipase"/>
</dbReference>
<keyword evidence="1 4" id="KW-0378">Hydrolase</keyword>